<dbReference type="PROSITE" id="PS50966">
    <property type="entry name" value="ZF_SWIM"/>
    <property type="match status" value="1"/>
</dbReference>
<keyword evidence="1" id="KW-0862">Zinc</keyword>
<reference evidence="5 6" key="1">
    <citation type="journal article" date="2013" name="Genome Biol.">
        <title>Draft genome of the mountain pine beetle, Dendroctonus ponderosae Hopkins, a major forest pest.</title>
        <authorList>
            <person name="Keeling C.I."/>
            <person name="Yuen M.M."/>
            <person name="Liao N.Y."/>
            <person name="Docking T.R."/>
            <person name="Chan S.K."/>
            <person name="Taylor G.A."/>
            <person name="Palmquist D.L."/>
            <person name="Jackman S.D."/>
            <person name="Nguyen A."/>
            <person name="Li M."/>
            <person name="Henderson H."/>
            <person name="Janes J.K."/>
            <person name="Zhao Y."/>
            <person name="Pandoh P."/>
            <person name="Moore R."/>
            <person name="Sperling F.A."/>
            <person name="Huber D.P."/>
            <person name="Birol I."/>
            <person name="Jones S.J."/>
            <person name="Bohlmann J."/>
        </authorList>
    </citation>
    <scope>NUCLEOTIDE SEQUENCE</scope>
</reference>
<dbReference type="EnsemblMetazoa" id="XM_019910046.1">
    <property type="protein sequence ID" value="XP_019765605.1"/>
    <property type="gene ID" value="LOC109541246"/>
</dbReference>
<evidence type="ECO:0000259" key="2">
    <source>
        <dbReference type="PROSITE" id="PS50966"/>
    </source>
</evidence>
<dbReference type="GO" id="GO:0008270">
    <property type="term" value="F:zinc ion binding"/>
    <property type="evidence" value="ECO:0007669"/>
    <property type="project" value="UniProtKB-KW"/>
</dbReference>
<dbReference type="AlphaFoldDB" id="U4U4G5"/>
<dbReference type="PANTHER" id="PTHR47526">
    <property type="entry name" value="ATP-DEPENDENT DNA HELICASE"/>
    <property type="match status" value="1"/>
</dbReference>
<keyword evidence="1" id="KW-0863">Zinc-finger</keyword>
<feature type="domain" description="SWIM-type" evidence="2">
    <location>
        <begin position="118"/>
        <end position="154"/>
    </location>
</feature>
<dbReference type="InterPro" id="IPR007527">
    <property type="entry name" value="Znf_SWIM"/>
</dbReference>
<proteinExistence type="predicted"/>
<evidence type="ECO:0000313" key="3">
    <source>
        <dbReference type="EMBL" id="ERL85486.1"/>
    </source>
</evidence>
<dbReference type="STRING" id="77166.U4U4G5"/>
<keyword evidence="5" id="KW-1185">Reference proteome</keyword>
<dbReference type="OrthoDB" id="6757988at2759"/>
<organism evidence="3 6">
    <name type="scientific">Dendroctonus ponderosae</name>
    <name type="common">Mountain pine beetle</name>
    <dbReference type="NCBI Taxonomy" id="77166"/>
    <lineage>
        <taxon>Eukaryota</taxon>
        <taxon>Metazoa</taxon>
        <taxon>Ecdysozoa</taxon>
        <taxon>Arthropoda</taxon>
        <taxon>Hexapoda</taxon>
        <taxon>Insecta</taxon>
        <taxon>Pterygota</taxon>
        <taxon>Neoptera</taxon>
        <taxon>Endopterygota</taxon>
        <taxon>Coleoptera</taxon>
        <taxon>Polyphaga</taxon>
        <taxon>Cucujiformia</taxon>
        <taxon>Curculionidae</taxon>
        <taxon>Scolytinae</taxon>
        <taxon>Dendroctonus</taxon>
    </lineage>
</organism>
<evidence type="ECO:0000313" key="4">
    <source>
        <dbReference type="EnsemblMetazoa" id="XP_019765605.1"/>
    </source>
</evidence>
<evidence type="ECO:0000313" key="6">
    <source>
        <dbReference type="Proteomes" id="UP000030742"/>
    </source>
</evidence>
<sequence length="201" mass="22700">MQSEYLKTFLLESPDVEERYKTKLGLINNVDPFTLNIRDLDNSIHGVPPVTNMDIVSYLVLTSYYTKEQMKCYKSLQWYKYLESGLIVDVGTKEVNGFFVLLGKVKHSLRPKAKPLEVWCIITKDEAISTAHCTCMAGSAEVCSHVGALLFAAEYANRRREEASCTDVLNAWMMPSGSSNIRFTEMLLDIRNASTIKSKPV</sequence>
<gene>
    <name evidence="4" type="primary">109541246</name>
    <name evidence="3" type="ORF">D910_02905</name>
</gene>
<accession>U4U4G5</accession>
<name>U4U4G5_DENPD</name>
<dbReference type="Proteomes" id="UP000030742">
    <property type="component" value="Unassembled WGS sequence"/>
</dbReference>
<dbReference type="Proteomes" id="UP000019118">
    <property type="component" value="Unassembled WGS sequence"/>
</dbReference>
<dbReference type="PANTHER" id="PTHR47526:SF4">
    <property type="entry name" value="SWIM-TYPE DOMAIN-CONTAINING PROTEIN"/>
    <property type="match status" value="1"/>
</dbReference>
<dbReference type="EMBL" id="KB631701">
    <property type="protein sequence ID" value="ERL85486.1"/>
    <property type="molecule type" value="Genomic_DNA"/>
</dbReference>
<reference evidence="4" key="2">
    <citation type="submission" date="2024-08" db="UniProtKB">
        <authorList>
            <consortium name="EnsemblMetazoa"/>
        </authorList>
    </citation>
    <scope>IDENTIFICATION</scope>
</reference>
<keyword evidence="1" id="KW-0479">Metal-binding</keyword>
<protein>
    <recommendedName>
        <fullName evidence="2">SWIM-type domain-containing protein</fullName>
    </recommendedName>
</protein>
<evidence type="ECO:0000256" key="1">
    <source>
        <dbReference type="PROSITE-ProRule" id="PRU00325"/>
    </source>
</evidence>
<evidence type="ECO:0000313" key="5">
    <source>
        <dbReference type="Proteomes" id="UP000019118"/>
    </source>
</evidence>